<dbReference type="EMBL" id="MCFH01000005">
    <property type="protein sequence ID" value="ORX57768.1"/>
    <property type="molecule type" value="Genomic_DNA"/>
</dbReference>
<dbReference type="Gene3D" id="3.40.50.150">
    <property type="entry name" value="Vaccinia Virus protein VP39"/>
    <property type="match status" value="1"/>
</dbReference>
<organism evidence="8 9">
    <name type="scientific">Piromyces finnis</name>
    <dbReference type="NCBI Taxonomy" id="1754191"/>
    <lineage>
        <taxon>Eukaryota</taxon>
        <taxon>Fungi</taxon>
        <taxon>Fungi incertae sedis</taxon>
        <taxon>Chytridiomycota</taxon>
        <taxon>Chytridiomycota incertae sedis</taxon>
        <taxon>Neocallimastigomycetes</taxon>
        <taxon>Neocallimastigales</taxon>
        <taxon>Neocallimastigaceae</taxon>
        <taxon>Piromyces</taxon>
    </lineage>
</organism>
<keyword evidence="3 8" id="KW-0489">Methyltransferase</keyword>
<protein>
    <submittedName>
        <fullName evidence="8">S-adenosyl-L-methionine-dependent methyltransferase</fullName>
    </submittedName>
</protein>
<comment type="caution">
    <text evidence="8">The sequence shown here is derived from an EMBL/GenBank/DDBJ whole genome shotgun (WGS) entry which is preliminary data.</text>
</comment>
<dbReference type="GO" id="GO:0032259">
    <property type="term" value="P:methylation"/>
    <property type="evidence" value="ECO:0007669"/>
    <property type="project" value="UniProtKB-KW"/>
</dbReference>
<evidence type="ECO:0000256" key="5">
    <source>
        <dbReference type="ARBA" id="ARBA00022691"/>
    </source>
</evidence>
<dbReference type="GO" id="GO:0005634">
    <property type="term" value="C:nucleus"/>
    <property type="evidence" value="ECO:0007669"/>
    <property type="project" value="UniProtKB-SubCell"/>
</dbReference>
<keyword evidence="5" id="KW-0949">S-adenosyl-L-methionine</keyword>
<dbReference type="Pfam" id="PF05175">
    <property type="entry name" value="MTS"/>
    <property type="match status" value="1"/>
</dbReference>
<dbReference type="AlphaFoldDB" id="A0A1Y1VK60"/>
<dbReference type="PANTHER" id="PTHR45875:SF1">
    <property type="entry name" value="METHYLTRANSFERASE N6AMT1"/>
    <property type="match status" value="1"/>
</dbReference>
<comment type="similarity">
    <text evidence="2">Belongs to the eukaryotic/archaeal PrmC-related family.</text>
</comment>
<dbReference type="NCBIfam" id="TIGR00537">
    <property type="entry name" value="hemK_rel_arch"/>
    <property type="match status" value="1"/>
</dbReference>
<dbReference type="GO" id="GO:0035657">
    <property type="term" value="C:eRF1 methyltransferase complex"/>
    <property type="evidence" value="ECO:0007669"/>
    <property type="project" value="EnsemblFungi"/>
</dbReference>
<dbReference type="Proteomes" id="UP000193719">
    <property type="component" value="Unassembled WGS sequence"/>
</dbReference>
<dbReference type="CDD" id="cd02440">
    <property type="entry name" value="AdoMet_MTases"/>
    <property type="match status" value="1"/>
</dbReference>
<evidence type="ECO:0000256" key="4">
    <source>
        <dbReference type="ARBA" id="ARBA00022679"/>
    </source>
</evidence>
<dbReference type="STRING" id="1754191.A0A1Y1VK60"/>
<dbReference type="InterPro" id="IPR007848">
    <property type="entry name" value="Small_mtfrase_dom"/>
</dbReference>
<gene>
    <name evidence="8" type="ORF">BCR36DRAFT_344401</name>
</gene>
<evidence type="ECO:0000313" key="8">
    <source>
        <dbReference type="EMBL" id="ORX57768.1"/>
    </source>
</evidence>
<dbReference type="FunFam" id="3.40.50.150:FF:000077">
    <property type="entry name" value="HemK methyltransferase family member 2"/>
    <property type="match status" value="1"/>
</dbReference>
<evidence type="ECO:0000256" key="2">
    <source>
        <dbReference type="ARBA" id="ARBA00006149"/>
    </source>
</evidence>
<dbReference type="OrthoDB" id="406152at2759"/>
<keyword evidence="4 8" id="KW-0808">Transferase</keyword>
<evidence type="ECO:0000259" key="7">
    <source>
        <dbReference type="Pfam" id="PF05175"/>
    </source>
</evidence>
<evidence type="ECO:0000256" key="1">
    <source>
        <dbReference type="ARBA" id="ARBA00004123"/>
    </source>
</evidence>
<dbReference type="SUPFAM" id="SSF53335">
    <property type="entry name" value="S-adenosyl-L-methionine-dependent methyltransferases"/>
    <property type="match status" value="1"/>
</dbReference>
<evidence type="ECO:0000313" key="9">
    <source>
        <dbReference type="Proteomes" id="UP000193719"/>
    </source>
</evidence>
<dbReference type="InterPro" id="IPR004557">
    <property type="entry name" value="PrmC-related"/>
</dbReference>
<dbReference type="GO" id="GO:0015934">
    <property type="term" value="C:large ribosomal subunit"/>
    <property type="evidence" value="ECO:0007669"/>
    <property type="project" value="EnsemblFungi"/>
</dbReference>
<dbReference type="GO" id="GO:0006417">
    <property type="term" value="P:regulation of translation"/>
    <property type="evidence" value="ECO:0007669"/>
    <property type="project" value="EnsemblFungi"/>
</dbReference>
<dbReference type="GO" id="GO:0008757">
    <property type="term" value="F:S-adenosylmethionine-dependent methyltransferase activity"/>
    <property type="evidence" value="ECO:0007669"/>
    <property type="project" value="EnsemblFungi"/>
</dbReference>
<keyword evidence="9" id="KW-1185">Reference proteome</keyword>
<dbReference type="GO" id="GO:0008276">
    <property type="term" value="F:protein methyltransferase activity"/>
    <property type="evidence" value="ECO:0007669"/>
    <property type="project" value="EnsemblFungi"/>
</dbReference>
<name>A0A1Y1VK60_9FUNG</name>
<proteinExistence type="inferred from homology"/>
<comment type="subcellular location">
    <subcellularLocation>
        <location evidence="1">Nucleus</location>
    </subcellularLocation>
</comment>
<feature type="domain" description="Methyltransferase small" evidence="7">
    <location>
        <begin position="27"/>
        <end position="137"/>
    </location>
</feature>
<dbReference type="PANTHER" id="PTHR45875">
    <property type="entry name" value="METHYLTRANSFERASE N6AMT1"/>
    <property type="match status" value="1"/>
</dbReference>
<dbReference type="InterPro" id="IPR052190">
    <property type="entry name" value="Euk-Arch_PrmC-MTase"/>
</dbReference>
<keyword evidence="6" id="KW-0539">Nucleus</keyword>
<accession>A0A1Y1VK60</accession>
<sequence>MLPTPDLSHLTSQDYRNVYEPSEDTFLLLDSLEEDQEYIKQLKPKICLEIGSGSGCVITFLGQIVGKNSVYITTDINPEAAKITQKTGKQNNIKIDAINTDLVNGILPRLENSIDIICFNPPYVITESSDINSSLIAASWAGGIKGREVTDRVLPYIPKLLAPGGSFYLLLIQDNKPQEIVEIMESYNLKYQLIKKRKAGIEQQFVLKFTKPL</sequence>
<dbReference type="GO" id="GO:0042273">
    <property type="term" value="P:ribosomal large subunit biogenesis"/>
    <property type="evidence" value="ECO:0007669"/>
    <property type="project" value="EnsemblFungi"/>
</dbReference>
<reference evidence="8 9" key="1">
    <citation type="submission" date="2016-08" db="EMBL/GenBank/DDBJ databases">
        <title>Genomes of anaerobic fungi encode conserved fungal cellulosomes for biomass hydrolysis.</title>
        <authorList>
            <consortium name="DOE Joint Genome Institute"/>
            <person name="Haitjema C.H."/>
            <person name="Gilmore S.P."/>
            <person name="Henske J.K."/>
            <person name="Solomon K.V."/>
            <person name="De Groot R."/>
            <person name="Kuo A."/>
            <person name="Mondo S.J."/>
            <person name="Salamov A.A."/>
            <person name="Labutti K."/>
            <person name="Zhao Z."/>
            <person name="Chiniquy J."/>
            <person name="Barry K."/>
            <person name="Brewer H.M."/>
            <person name="Purvine S.O."/>
            <person name="Wright A.T."/>
            <person name="Boxma B."/>
            <person name="Van Alen T."/>
            <person name="Hackstein J.H."/>
            <person name="Baker S.E."/>
            <person name="Grigoriev I.V."/>
            <person name="O'Malley M.A."/>
        </authorList>
    </citation>
    <scope>NUCLEOTIDE SEQUENCE [LARGE SCALE GENOMIC DNA]</scope>
    <source>
        <strain evidence="9">finn</strain>
    </source>
</reference>
<evidence type="ECO:0000256" key="6">
    <source>
        <dbReference type="ARBA" id="ARBA00023242"/>
    </source>
</evidence>
<dbReference type="InterPro" id="IPR029063">
    <property type="entry name" value="SAM-dependent_MTases_sf"/>
</dbReference>
<reference evidence="8 9" key="2">
    <citation type="submission" date="2016-08" db="EMBL/GenBank/DDBJ databases">
        <title>Pervasive Adenine N6-methylation of Active Genes in Fungi.</title>
        <authorList>
            <consortium name="DOE Joint Genome Institute"/>
            <person name="Mondo S.J."/>
            <person name="Dannebaum R.O."/>
            <person name="Kuo R.C."/>
            <person name="Labutti K."/>
            <person name="Haridas S."/>
            <person name="Kuo A."/>
            <person name="Salamov A."/>
            <person name="Ahrendt S.R."/>
            <person name="Lipzen A."/>
            <person name="Sullivan W."/>
            <person name="Andreopoulos W.B."/>
            <person name="Clum A."/>
            <person name="Lindquist E."/>
            <person name="Daum C."/>
            <person name="Ramamoorthy G.K."/>
            <person name="Gryganskyi A."/>
            <person name="Culley D."/>
            <person name="Magnuson J.K."/>
            <person name="James T.Y."/>
            <person name="O'Malley M.A."/>
            <person name="Stajich J.E."/>
            <person name="Spatafora J.W."/>
            <person name="Visel A."/>
            <person name="Grigoriev I.V."/>
        </authorList>
    </citation>
    <scope>NUCLEOTIDE SEQUENCE [LARGE SCALE GENOMIC DNA]</scope>
    <source>
        <strain evidence="9">finn</strain>
    </source>
</reference>
<evidence type="ECO:0000256" key="3">
    <source>
        <dbReference type="ARBA" id="ARBA00022603"/>
    </source>
</evidence>